<accession>A0ABR1INJ0</accession>
<organism evidence="1 2">
    <name type="scientific">Marasmiellus scandens</name>
    <dbReference type="NCBI Taxonomy" id="2682957"/>
    <lineage>
        <taxon>Eukaryota</taxon>
        <taxon>Fungi</taxon>
        <taxon>Dikarya</taxon>
        <taxon>Basidiomycota</taxon>
        <taxon>Agaricomycotina</taxon>
        <taxon>Agaricomycetes</taxon>
        <taxon>Agaricomycetidae</taxon>
        <taxon>Agaricales</taxon>
        <taxon>Marasmiineae</taxon>
        <taxon>Omphalotaceae</taxon>
        <taxon>Marasmiellus</taxon>
    </lineage>
</organism>
<proteinExistence type="predicted"/>
<protein>
    <submittedName>
        <fullName evidence="1">Uncharacterized protein</fullName>
    </submittedName>
</protein>
<dbReference type="EMBL" id="JBANRG010000086">
    <property type="protein sequence ID" value="KAK7437365.1"/>
    <property type="molecule type" value="Genomic_DNA"/>
</dbReference>
<evidence type="ECO:0000313" key="1">
    <source>
        <dbReference type="EMBL" id="KAK7437365.1"/>
    </source>
</evidence>
<gene>
    <name evidence="1" type="ORF">VKT23_018610</name>
</gene>
<evidence type="ECO:0000313" key="2">
    <source>
        <dbReference type="Proteomes" id="UP001498398"/>
    </source>
</evidence>
<reference evidence="1 2" key="1">
    <citation type="submission" date="2024-01" db="EMBL/GenBank/DDBJ databases">
        <title>A draft genome for the cacao thread blight pathogen Marasmiellus scandens.</title>
        <authorList>
            <person name="Baruah I.K."/>
            <person name="Leung J."/>
            <person name="Bukari Y."/>
            <person name="Amoako-Attah I."/>
            <person name="Meinhardt L.W."/>
            <person name="Bailey B.A."/>
            <person name="Cohen S.P."/>
        </authorList>
    </citation>
    <scope>NUCLEOTIDE SEQUENCE [LARGE SCALE GENOMIC DNA]</scope>
    <source>
        <strain evidence="1 2">GH-19</strain>
    </source>
</reference>
<sequence length="796" mass="90538">MERDNPGSYTPNRPKPLLQLTFVFLPHGHEVRLHDVDPQTDFPCLKEKAFCKAKNTYEGFEGISPSLFYLRIAKENSRISQSQWRLQDYEQHIRSIWDSGIEPRQQQEALSVNLPDNKNQEEFTFILKPKPSNLNLGAIQPSVSPSETPLPLSATTFHQATPHGNLQTDHLPRRVDLLYTYLKLKRVLQLKGIPGAGKSTYLAQLKDYIRSIPHAKPPLIISIDGWPQSEEHGITFKARVSTPIRTSTADTSMSVTPTYGQVYYPPYVSIEAAATVVEDRIAHPYSYNPDISAFGDIFIVHDKAQRSYRDLILWDHFYADCKNTNIYVITTSDWGSDSSISDLDALYPRPFAPRQFGTPKISLNASEQIGMTRNPSLIPAFHGLQLLLSYQEYLTLQRHLSPRLIIDDELLPIVYALSGGHIATVRALHNFFVHKASHILVSNPQEMTAEQTLFFSCAMLEDALSVSFRGVTEQSLLVLQPQAQLPSTQQDAIDFVSLMRGFLRKGIPPEDSELPTVISDRDLRFNVSAFLRKLVQEVEVPFNKNNLPLAVRHCIMNGWATMKPVVVSRLDRAYACVNDTDVPDVPRYSKVCIITFPTPLHRYLVADSYLRLDKTTKYQDVFSFVTDVLKRFSPTRLKRFNDLGYGITGYHYQMEFYCCCDVVYSGMFSLNLERSVDQQREGGTGRIDLLVAGKKWGIQLFKDGKGVQEYLEAIRPGICDNPRSELSGHVMLDCRRDPPTDYMYGHYRGKLLYAVFSKDWTQLDLIHADGEPILQSNLKHHDRSPDPFDHFGRDLA</sequence>
<keyword evidence="2" id="KW-1185">Reference proteome</keyword>
<dbReference type="Proteomes" id="UP001498398">
    <property type="component" value="Unassembled WGS sequence"/>
</dbReference>
<comment type="caution">
    <text evidence="1">The sequence shown here is derived from an EMBL/GenBank/DDBJ whole genome shotgun (WGS) entry which is preliminary data.</text>
</comment>
<name>A0ABR1INJ0_9AGAR</name>